<dbReference type="PANTHER" id="PTHR42718:SF42">
    <property type="entry name" value="EXPORT PROTEIN"/>
    <property type="match status" value="1"/>
</dbReference>
<name>A0A317DGV4_9ACTN</name>
<dbReference type="PANTHER" id="PTHR42718">
    <property type="entry name" value="MAJOR FACILITATOR SUPERFAMILY MULTIDRUG TRANSPORTER MFSC"/>
    <property type="match status" value="1"/>
</dbReference>
<keyword evidence="4 6" id="KW-0472">Membrane</keyword>
<evidence type="ECO:0000313" key="7">
    <source>
        <dbReference type="EMBL" id="PWR13807.1"/>
    </source>
</evidence>
<protein>
    <recommendedName>
        <fullName evidence="9">Major facilitator superfamily (MFS) profile domain-containing protein</fullName>
    </recommendedName>
</protein>
<dbReference type="GO" id="GO:0016020">
    <property type="term" value="C:membrane"/>
    <property type="evidence" value="ECO:0007669"/>
    <property type="project" value="UniProtKB-SubCell"/>
</dbReference>
<dbReference type="InterPro" id="IPR036259">
    <property type="entry name" value="MFS_trans_sf"/>
</dbReference>
<dbReference type="EMBL" id="QGKS01000254">
    <property type="protein sequence ID" value="PWR13807.1"/>
    <property type="molecule type" value="Genomic_DNA"/>
</dbReference>
<dbReference type="AlphaFoldDB" id="A0A317DGV4"/>
<evidence type="ECO:0000256" key="5">
    <source>
        <dbReference type="SAM" id="MobiDB-lite"/>
    </source>
</evidence>
<evidence type="ECO:0000256" key="6">
    <source>
        <dbReference type="SAM" id="Phobius"/>
    </source>
</evidence>
<evidence type="ECO:0000256" key="1">
    <source>
        <dbReference type="ARBA" id="ARBA00004141"/>
    </source>
</evidence>
<sequence>MVGVRLLPLGLAMLVGAILSGRVITRIGDRWALVIGCPLVAAGLVRSSFARLDSGYPQLAVGLTLMGIGLGLLFTATVNATVGNAPVNLAGPAAGAQQTASRLGPPSESPCSAGSWPSPPAHTSAIFLTTRVCLPR</sequence>
<reference evidence="7 8" key="1">
    <citation type="submission" date="2018-05" db="EMBL/GenBank/DDBJ databases">
        <title>Micromonosporas from Atacama Desert.</title>
        <authorList>
            <person name="Carro L."/>
            <person name="Golinska P."/>
            <person name="Klenk H.-P."/>
            <person name="Goodfellow M."/>
        </authorList>
    </citation>
    <scope>NUCLEOTIDE SEQUENCE [LARGE SCALE GENOMIC DNA]</scope>
    <source>
        <strain evidence="7 8">4G51</strain>
    </source>
</reference>
<dbReference type="Proteomes" id="UP000246050">
    <property type="component" value="Unassembled WGS sequence"/>
</dbReference>
<keyword evidence="3 6" id="KW-1133">Transmembrane helix</keyword>
<evidence type="ECO:0000256" key="4">
    <source>
        <dbReference type="ARBA" id="ARBA00023136"/>
    </source>
</evidence>
<proteinExistence type="predicted"/>
<organism evidence="7 8">
    <name type="scientific">Micromonospora sicca</name>
    <dbReference type="NCBI Taxonomy" id="2202420"/>
    <lineage>
        <taxon>Bacteria</taxon>
        <taxon>Bacillati</taxon>
        <taxon>Actinomycetota</taxon>
        <taxon>Actinomycetes</taxon>
        <taxon>Micromonosporales</taxon>
        <taxon>Micromonosporaceae</taxon>
        <taxon>Micromonospora</taxon>
    </lineage>
</organism>
<gene>
    <name evidence="7" type="ORF">DKT69_19065</name>
</gene>
<comment type="caution">
    <text evidence="7">The sequence shown here is derived from an EMBL/GenBank/DDBJ whole genome shotgun (WGS) entry which is preliminary data.</text>
</comment>
<evidence type="ECO:0000256" key="3">
    <source>
        <dbReference type="ARBA" id="ARBA00022989"/>
    </source>
</evidence>
<keyword evidence="2 6" id="KW-0812">Transmembrane</keyword>
<accession>A0A317DGV4</accession>
<feature type="region of interest" description="Disordered" evidence="5">
    <location>
        <begin position="96"/>
        <end position="119"/>
    </location>
</feature>
<evidence type="ECO:0000313" key="8">
    <source>
        <dbReference type="Proteomes" id="UP000246050"/>
    </source>
</evidence>
<feature type="transmembrane region" description="Helical" evidence="6">
    <location>
        <begin position="31"/>
        <end position="49"/>
    </location>
</feature>
<feature type="transmembrane region" description="Helical" evidence="6">
    <location>
        <begin position="55"/>
        <end position="74"/>
    </location>
</feature>
<dbReference type="Gene3D" id="1.20.1250.20">
    <property type="entry name" value="MFS general substrate transporter like domains"/>
    <property type="match status" value="1"/>
</dbReference>
<dbReference type="SUPFAM" id="SSF103473">
    <property type="entry name" value="MFS general substrate transporter"/>
    <property type="match status" value="1"/>
</dbReference>
<evidence type="ECO:0008006" key="9">
    <source>
        <dbReference type="Google" id="ProtNLM"/>
    </source>
</evidence>
<feature type="transmembrane region" description="Helical" evidence="6">
    <location>
        <begin position="6"/>
        <end position="24"/>
    </location>
</feature>
<dbReference type="Pfam" id="PF07690">
    <property type="entry name" value="MFS_1"/>
    <property type="match status" value="1"/>
</dbReference>
<comment type="subcellular location">
    <subcellularLocation>
        <location evidence="1">Membrane</location>
        <topology evidence="1">Multi-pass membrane protein</topology>
    </subcellularLocation>
</comment>
<dbReference type="GO" id="GO:0022857">
    <property type="term" value="F:transmembrane transporter activity"/>
    <property type="evidence" value="ECO:0007669"/>
    <property type="project" value="InterPro"/>
</dbReference>
<dbReference type="InterPro" id="IPR011701">
    <property type="entry name" value="MFS"/>
</dbReference>
<evidence type="ECO:0000256" key="2">
    <source>
        <dbReference type="ARBA" id="ARBA00022692"/>
    </source>
</evidence>